<dbReference type="EMBL" id="VEVO01000006">
    <property type="protein sequence ID" value="KAF0040598.1"/>
    <property type="molecule type" value="Genomic_DNA"/>
</dbReference>
<evidence type="ECO:0000313" key="3">
    <source>
        <dbReference type="Proteomes" id="UP000438429"/>
    </source>
</evidence>
<accession>A0A6A4T8C3</accession>
<reference evidence="2 3" key="1">
    <citation type="submission" date="2019-06" db="EMBL/GenBank/DDBJ databases">
        <title>Draft genomes of female and male turbot (Scophthalmus maximus).</title>
        <authorList>
            <person name="Xu H."/>
            <person name="Xu X.-W."/>
            <person name="Shao C."/>
            <person name="Chen S."/>
        </authorList>
    </citation>
    <scope>NUCLEOTIDE SEQUENCE [LARGE SCALE GENOMIC DNA]</scope>
    <source>
        <strain evidence="2">Ysfricsl-2016a</strain>
        <tissue evidence="2">Blood</tissue>
    </source>
</reference>
<proteinExistence type="predicted"/>
<dbReference type="Proteomes" id="UP000438429">
    <property type="component" value="Unassembled WGS sequence"/>
</dbReference>
<feature type="region of interest" description="Disordered" evidence="1">
    <location>
        <begin position="45"/>
        <end position="95"/>
    </location>
</feature>
<organism evidence="2 3">
    <name type="scientific">Scophthalmus maximus</name>
    <name type="common">Turbot</name>
    <name type="synonym">Psetta maxima</name>
    <dbReference type="NCBI Taxonomy" id="52904"/>
    <lineage>
        <taxon>Eukaryota</taxon>
        <taxon>Metazoa</taxon>
        <taxon>Chordata</taxon>
        <taxon>Craniata</taxon>
        <taxon>Vertebrata</taxon>
        <taxon>Euteleostomi</taxon>
        <taxon>Actinopterygii</taxon>
        <taxon>Neopterygii</taxon>
        <taxon>Teleostei</taxon>
        <taxon>Neoteleostei</taxon>
        <taxon>Acanthomorphata</taxon>
        <taxon>Carangaria</taxon>
        <taxon>Pleuronectiformes</taxon>
        <taxon>Pleuronectoidei</taxon>
        <taxon>Scophthalmidae</taxon>
        <taxon>Scophthalmus</taxon>
    </lineage>
</organism>
<evidence type="ECO:0000256" key="1">
    <source>
        <dbReference type="SAM" id="MobiDB-lite"/>
    </source>
</evidence>
<protein>
    <submittedName>
        <fullName evidence="2">Uncharacterized protein</fullName>
    </submittedName>
</protein>
<sequence>MKKQALPSPPRHDYGDKVFHRRKCRHNGLLYCSVSSPLFAKRSAAAVDDTGSTTTNLVTHLKPPRRRLPVNRPPRAPAPESSTATPPETSGDGLSATLSPHCVHLMYTADLILAKGLFIEDQPDRSYRIHFSSAYFKRNDVVQRFPHGSSSVVTGPFVVLRCLEHKPVGVLDGPSPCFSGPVLEIQLLTSYRIGISETSSTRLDCYIKTLKRYLRWTSIKAVVSPLKADKDVSANFSRASVFLLRLNETSRRKCFAPLQGLECGEEIIRTLRETRPLLAGVCDSTHQRGIN</sequence>
<gene>
    <name evidence="2" type="ORF">F2P81_006496</name>
</gene>
<evidence type="ECO:0000313" key="2">
    <source>
        <dbReference type="EMBL" id="KAF0040598.1"/>
    </source>
</evidence>
<name>A0A6A4T8C3_SCOMX</name>
<comment type="caution">
    <text evidence="2">The sequence shown here is derived from an EMBL/GenBank/DDBJ whole genome shotgun (WGS) entry which is preliminary data.</text>
</comment>
<feature type="compositionally biased region" description="Low complexity" evidence="1">
    <location>
        <begin position="78"/>
        <end position="90"/>
    </location>
</feature>
<dbReference type="AlphaFoldDB" id="A0A6A4T8C3"/>